<feature type="compositionally biased region" description="Basic residues" evidence="1">
    <location>
        <begin position="167"/>
        <end position="178"/>
    </location>
</feature>
<feature type="transmembrane region" description="Helical" evidence="2">
    <location>
        <begin position="33"/>
        <end position="53"/>
    </location>
</feature>
<feature type="region of interest" description="Disordered" evidence="1">
    <location>
        <begin position="131"/>
        <end position="178"/>
    </location>
</feature>
<evidence type="ECO:0000313" key="4">
    <source>
        <dbReference type="Proteomes" id="UP001289374"/>
    </source>
</evidence>
<dbReference type="InterPro" id="IPR053313">
    <property type="entry name" value="RGF"/>
</dbReference>
<feature type="compositionally biased region" description="Basic and acidic residues" evidence="1">
    <location>
        <begin position="131"/>
        <end position="154"/>
    </location>
</feature>
<dbReference type="Pfam" id="PF21529">
    <property type="entry name" value="GLV1-2"/>
    <property type="match status" value="1"/>
</dbReference>
<protein>
    <submittedName>
        <fullName evidence="3">Uncharacterized protein</fullName>
    </submittedName>
</protein>
<reference evidence="3" key="2">
    <citation type="journal article" date="2024" name="Plant">
        <title>Genomic evolution and insights into agronomic trait innovations of Sesamum species.</title>
        <authorList>
            <person name="Miao H."/>
            <person name="Wang L."/>
            <person name="Qu L."/>
            <person name="Liu H."/>
            <person name="Sun Y."/>
            <person name="Le M."/>
            <person name="Wang Q."/>
            <person name="Wei S."/>
            <person name="Zheng Y."/>
            <person name="Lin W."/>
            <person name="Duan Y."/>
            <person name="Cao H."/>
            <person name="Xiong S."/>
            <person name="Wang X."/>
            <person name="Wei L."/>
            <person name="Li C."/>
            <person name="Ma Q."/>
            <person name="Ju M."/>
            <person name="Zhao R."/>
            <person name="Li G."/>
            <person name="Mu C."/>
            <person name="Tian Q."/>
            <person name="Mei H."/>
            <person name="Zhang T."/>
            <person name="Gao T."/>
            <person name="Zhang H."/>
        </authorList>
    </citation>
    <scope>NUCLEOTIDE SEQUENCE</scope>
    <source>
        <strain evidence="3">K16</strain>
    </source>
</reference>
<keyword evidence="2" id="KW-0472">Membrane</keyword>
<comment type="caution">
    <text evidence="3">The sequence shown here is derived from an EMBL/GenBank/DDBJ whole genome shotgun (WGS) entry which is preliminary data.</text>
</comment>
<keyword evidence="4" id="KW-1185">Reference proteome</keyword>
<keyword evidence="2" id="KW-0812">Transmembrane</keyword>
<sequence length="178" mass="19783">MSSSQAPACSLKPKFISCNAPAFNAAFPLLNNLSVMASLVYFILCLCLHACTARPLVVRDEERFTQLQLPRMDVKTSAEEGLDRGTNVVVQLDNQKSSAVKEAGNIEGNKLKVSYSWKNLHQATGKEIWKRTERSTLESPPSHDEESVSSKDNDTVEDIVVMDYAQPHRKPPIHNRGT</sequence>
<dbReference type="AlphaFoldDB" id="A0AAE1W9W5"/>
<evidence type="ECO:0000256" key="2">
    <source>
        <dbReference type="SAM" id="Phobius"/>
    </source>
</evidence>
<name>A0AAE1W9W5_9LAMI</name>
<accession>A0AAE1W9W5</accession>
<evidence type="ECO:0000256" key="1">
    <source>
        <dbReference type="SAM" id="MobiDB-lite"/>
    </source>
</evidence>
<keyword evidence="2" id="KW-1133">Transmembrane helix</keyword>
<reference evidence="3" key="1">
    <citation type="submission" date="2020-06" db="EMBL/GenBank/DDBJ databases">
        <authorList>
            <person name="Li T."/>
            <person name="Hu X."/>
            <person name="Zhang T."/>
            <person name="Song X."/>
            <person name="Zhang H."/>
            <person name="Dai N."/>
            <person name="Sheng W."/>
            <person name="Hou X."/>
            <person name="Wei L."/>
        </authorList>
    </citation>
    <scope>NUCLEOTIDE SEQUENCE</scope>
    <source>
        <strain evidence="3">K16</strain>
        <tissue evidence="3">Leaf</tissue>
    </source>
</reference>
<dbReference type="PANTHER" id="PTHR34961:SF7">
    <property type="entry name" value="TRANSMEMBRANE PROTEIN"/>
    <property type="match status" value="1"/>
</dbReference>
<proteinExistence type="predicted"/>
<dbReference type="PANTHER" id="PTHR34961">
    <property type="entry name" value="TRANSMEMBRANE PROTEIN"/>
    <property type="match status" value="1"/>
</dbReference>
<dbReference type="EMBL" id="JACGWL010000013">
    <property type="protein sequence ID" value="KAK4389470.1"/>
    <property type="molecule type" value="Genomic_DNA"/>
</dbReference>
<dbReference type="Proteomes" id="UP001289374">
    <property type="component" value="Unassembled WGS sequence"/>
</dbReference>
<organism evidence="3 4">
    <name type="scientific">Sesamum angolense</name>
    <dbReference type="NCBI Taxonomy" id="2727404"/>
    <lineage>
        <taxon>Eukaryota</taxon>
        <taxon>Viridiplantae</taxon>
        <taxon>Streptophyta</taxon>
        <taxon>Embryophyta</taxon>
        <taxon>Tracheophyta</taxon>
        <taxon>Spermatophyta</taxon>
        <taxon>Magnoliopsida</taxon>
        <taxon>eudicotyledons</taxon>
        <taxon>Gunneridae</taxon>
        <taxon>Pentapetalae</taxon>
        <taxon>asterids</taxon>
        <taxon>lamiids</taxon>
        <taxon>Lamiales</taxon>
        <taxon>Pedaliaceae</taxon>
        <taxon>Sesamum</taxon>
    </lineage>
</organism>
<gene>
    <name evidence="3" type="ORF">Sango_2284000</name>
</gene>
<evidence type="ECO:0000313" key="3">
    <source>
        <dbReference type="EMBL" id="KAK4389470.1"/>
    </source>
</evidence>
<dbReference type="InterPro" id="IPR049306">
    <property type="entry name" value="GLV1-2"/>
</dbReference>